<dbReference type="AlphaFoldDB" id="A0A165DCV8"/>
<dbReference type="STRING" id="1353952.A0A165DCV8"/>
<organism evidence="1 2">
    <name type="scientific">Calocera cornea HHB12733</name>
    <dbReference type="NCBI Taxonomy" id="1353952"/>
    <lineage>
        <taxon>Eukaryota</taxon>
        <taxon>Fungi</taxon>
        <taxon>Dikarya</taxon>
        <taxon>Basidiomycota</taxon>
        <taxon>Agaricomycotina</taxon>
        <taxon>Dacrymycetes</taxon>
        <taxon>Dacrymycetales</taxon>
        <taxon>Dacrymycetaceae</taxon>
        <taxon>Calocera</taxon>
    </lineage>
</organism>
<protein>
    <submittedName>
        <fullName evidence="1">Uncharacterized protein</fullName>
    </submittedName>
</protein>
<reference evidence="1 2" key="1">
    <citation type="journal article" date="2016" name="Mol. Biol. Evol.">
        <title>Comparative Genomics of Early-Diverging Mushroom-Forming Fungi Provides Insights into the Origins of Lignocellulose Decay Capabilities.</title>
        <authorList>
            <person name="Nagy L.G."/>
            <person name="Riley R."/>
            <person name="Tritt A."/>
            <person name="Adam C."/>
            <person name="Daum C."/>
            <person name="Floudas D."/>
            <person name="Sun H."/>
            <person name="Yadav J.S."/>
            <person name="Pangilinan J."/>
            <person name="Larsson K.H."/>
            <person name="Matsuura K."/>
            <person name="Barry K."/>
            <person name="Labutti K."/>
            <person name="Kuo R."/>
            <person name="Ohm R.A."/>
            <person name="Bhattacharya S.S."/>
            <person name="Shirouzu T."/>
            <person name="Yoshinaga Y."/>
            <person name="Martin F.M."/>
            <person name="Grigoriev I.V."/>
            <person name="Hibbett D.S."/>
        </authorList>
    </citation>
    <scope>NUCLEOTIDE SEQUENCE [LARGE SCALE GENOMIC DNA]</scope>
    <source>
        <strain evidence="1 2">HHB12733</strain>
    </source>
</reference>
<dbReference type="Pfam" id="PF20180">
    <property type="entry name" value="UQCC2_CBP6"/>
    <property type="match status" value="1"/>
</dbReference>
<dbReference type="EMBL" id="KV424063">
    <property type="protein sequence ID" value="KZT52531.1"/>
    <property type="molecule type" value="Genomic_DNA"/>
</dbReference>
<dbReference type="Proteomes" id="UP000076842">
    <property type="component" value="Unassembled WGS sequence"/>
</dbReference>
<evidence type="ECO:0000313" key="1">
    <source>
        <dbReference type="EMBL" id="KZT52531.1"/>
    </source>
</evidence>
<keyword evidence="2" id="KW-1185">Reference proteome</keyword>
<gene>
    <name evidence="1" type="ORF">CALCODRAFT_475785</name>
</gene>
<accession>A0A165DCV8</accession>
<name>A0A165DCV8_9BASI</name>
<evidence type="ECO:0000313" key="2">
    <source>
        <dbReference type="Proteomes" id="UP000076842"/>
    </source>
</evidence>
<dbReference type="InParanoid" id="A0A165DCV8"/>
<dbReference type="OrthoDB" id="2107880at2759"/>
<proteinExistence type="predicted"/>
<sequence>MRLLAPSIPKDPLQPRFQLQSLAETLAQHMPATPKAAMALEALRALTKDELKKKYPAGEKTLYPASYPLHYEHLAEGIEKGSKGIARPWWKRFFGVW</sequence>